<dbReference type="EMBL" id="RPFL01000078">
    <property type="protein sequence ID" value="RPD83121.1"/>
    <property type="molecule type" value="Genomic_DNA"/>
</dbReference>
<keyword evidence="2" id="KW-0732">Signal</keyword>
<feature type="signal peptide" evidence="2">
    <location>
        <begin position="1"/>
        <end position="21"/>
    </location>
</feature>
<dbReference type="Proteomes" id="UP000272412">
    <property type="component" value="Unassembled WGS sequence"/>
</dbReference>
<proteinExistence type="predicted"/>
<name>A0A3N4MHZ1_9NEIS</name>
<organism evidence="3 4">
    <name type="scientific">Neisseria weixii</name>
    <dbReference type="NCBI Taxonomy" id="1853276"/>
    <lineage>
        <taxon>Bacteria</taxon>
        <taxon>Pseudomonadati</taxon>
        <taxon>Pseudomonadota</taxon>
        <taxon>Betaproteobacteria</taxon>
        <taxon>Neisseriales</taxon>
        <taxon>Neisseriaceae</taxon>
        <taxon>Neisseria</taxon>
    </lineage>
</organism>
<accession>A0A3N4MHZ1</accession>
<gene>
    <name evidence="3" type="ORF">EGK74_13465</name>
</gene>
<evidence type="ECO:0000256" key="1">
    <source>
        <dbReference type="SAM" id="MobiDB-lite"/>
    </source>
</evidence>
<protein>
    <recommendedName>
        <fullName evidence="5">DUF3761 domain-containing protein</fullName>
    </recommendedName>
</protein>
<sequence>MSIKKIAVAFLASAFSLSLYAADKKVDLDVDLPPVVSTPCSHQPMGTVKVIRGKQYRCGVNGKMFEIYPSPAIDPVNKLMPIPGGGNGANMDGKGGGGKGGVGTGAGGGG</sequence>
<feature type="chain" id="PRO_5017938083" description="DUF3761 domain-containing protein" evidence="2">
    <location>
        <begin position="22"/>
        <end position="110"/>
    </location>
</feature>
<keyword evidence="4" id="KW-1185">Reference proteome</keyword>
<evidence type="ECO:0000256" key="2">
    <source>
        <dbReference type="SAM" id="SignalP"/>
    </source>
</evidence>
<feature type="non-terminal residue" evidence="3">
    <location>
        <position position="110"/>
    </location>
</feature>
<reference evidence="3 4" key="1">
    <citation type="submission" date="2018-11" db="EMBL/GenBank/DDBJ databases">
        <title>Neisseria weixii sp. nov. isolated from the rectal contents of plateau pika (Ochotona cruzoniae).</title>
        <authorList>
            <person name="Zhang G."/>
        </authorList>
    </citation>
    <scope>NUCLEOTIDE SEQUENCE [LARGE SCALE GENOMIC DNA]</scope>
    <source>
        <strain evidence="3 4">10009</strain>
    </source>
</reference>
<feature type="region of interest" description="Disordered" evidence="1">
    <location>
        <begin position="84"/>
        <end position="110"/>
    </location>
</feature>
<evidence type="ECO:0000313" key="4">
    <source>
        <dbReference type="Proteomes" id="UP000272412"/>
    </source>
</evidence>
<comment type="caution">
    <text evidence="3">The sequence shown here is derived from an EMBL/GenBank/DDBJ whole genome shotgun (WGS) entry which is preliminary data.</text>
</comment>
<evidence type="ECO:0000313" key="3">
    <source>
        <dbReference type="EMBL" id="RPD83121.1"/>
    </source>
</evidence>
<evidence type="ECO:0008006" key="5">
    <source>
        <dbReference type="Google" id="ProtNLM"/>
    </source>
</evidence>
<dbReference type="AlphaFoldDB" id="A0A3N4MHZ1"/>